<sequence length="985" mass="113438">MIKFIKKFHCHKQQRENDFRLSDSRTNIERSFYLGLIKVFQFGTFKNKQLWEKKKSVEHEMNWAGFPELKALQRDLKNIFIDNELDEKETFSTKDSAEPELKMSMEENRKEMLSIKKEEHVGVVSEVTKVKDKKEMKQEMIKSFAKLLSGLSRRHRQLRAMCMEYRDEVMNISEVQIIENGDRYWGLFKQCCVTGMPHIVELSLDWDNKNNNKKKKKRKQENGDYLIDDIVKTVCDCDRIDSDKVHFQLIKVILTMGTSVDCCEVHGSNLLLCLRSCYNIFLTTKNSDVQTTGISYGKNIVLCLLSTLGSFFFFFFCMLMCSLTCAPFFLLLASFFIHVFFFFFFVGYYNTIARAALTQIVCAVYQKMERLSNLLATKQHQSVAFYFSIFFFKMSFLIAQLHQMRLFRQTFSKSNFLFFFLNQFLFKKKKKETWLMCHSLVLSIASNAVSRSNMNANILTSINGRLNASGNGNANANTNTNANGYDNGNEKTEKEKEESGMDVSSPTVTSPTMRQSKGKKTAEKLKNLFKLENGQIKMPKFRKNKQKMVMTEIETPRNDSESASISASASASALLLNALPHDKEPKTGKFGWCTTMDPVCSLECKLKNLEIMKQWLESYFDNNDTIERLDIAYKSTLATNDGHTLFRSLCRQSLKTLPADSTQPSNRFDWKMPKLFDPQAHVKPVALKSKVLSLELLRLVFANAGHTFHSSHRFLDSIREYFIPVVAENAISTVERISQLAVPMFSMLVEQYRKYLKNELGVLLDHVFLDIGESSHASYQQKLMTLTICSNICRDPQIIVGVFLNYDCGDEQLNIFQRIVDLLENLSSVKMARQIEEGVQCILSLALYVHLLSLSVSFLCSSRLFICLFVWCAVNRGIDESKEDSITETSTNKFSKRYEDKKKLQQLLDNAVIKFNSDARDVSFTVLIYVASLMMLRKDKDSTHIPQKKKKKKKKKGSEIHVRKRITGGKSGRCSQVFERDSVTE</sequence>
<gene>
    <name evidence="7" type="ORF">RFI_09790</name>
</gene>
<keyword evidence="1" id="KW-0813">Transport</keyword>
<feature type="compositionally biased region" description="Basic residues" evidence="3">
    <location>
        <begin position="946"/>
        <end position="967"/>
    </location>
</feature>
<dbReference type="InterPro" id="IPR032691">
    <property type="entry name" value="Mon2/Sec7/BIG1-like_HUS"/>
</dbReference>
<dbReference type="Pfam" id="PF12783">
    <property type="entry name" value="Sec7-like_HUS"/>
    <property type="match status" value="1"/>
</dbReference>
<evidence type="ECO:0000313" key="7">
    <source>
        <dbReference type="EMBL" id="ETO27341.1"/>
    </source>
</evidence>
<keyword evidence="8" id="KW-1185">Reference proteome</keyword>
<feature type="compositionally biased region" description="Basic and acidic residues" evidence="3">
    <location>
        <begin position="488"/>
        <end position="499"/>
    </location>
</feature>
<keyword evidence="4" id="KW-0812">Transmembrane</keyword>
<evidence type="ECO:0000256" key="1">
    <source>
        <dbReference type="ARBA" id="ARBA00022448"/>
    </source>
</evidence>
<feature type="compositionally biased region" description="Low complexity" evidence="3">
    <location>
        <begin position="470"/>
        <end position="487"/>
    </location>
</feature>
<dbReference type="Pfam" id="PF16213">
    <property type="entry name" value="DCB"/>
    <property type="match status" value="1"/>
</dbReference>
<keyword evidence="4" id="KW-0472">Membrane</keyword>
<feature type="region of interest" description="Disordered" evidence="3">
    <location>
        <begin position="942"/>
        <end position="985"/>
    </location>
</feature>
<dbReference type="PANTHER" id="PTHR10663:SF375">
    <property type="entry name" value="LD29171P"/>
    <property type="match status" value="1"/>
</dbReference>
<comment type="caution">
    <text evidence="7">The sequence shown here is derived from an EMBL/GenBank/DDBJ whole genome shotgun (WGS) entry which is preliminary data.</text>
</comment>
<evidence type="ECO:0000313" key="8">
    <source>
        <dbReference type="Proteomes" id="UP000023152"/>
    </source>
</evidence>
<reference evidence="7 8" key="1">
    <citation type="journal article" date="2013" name="Curr. Biol.">
        <title>The Genome of the Foraminiferan Reticulomyxa filosa.</title>
        <authorList>
            <person name="Glockner G."/>
            <person name="Hulsmann N."/>
            <person name="Schleicher M."/>
            <person name="Noegel A.A."/>
            <person name="Eichinger L."/>
            <person name="Gallinger C."/>
            <person name="Pawlowski J."/>
            <person name="Sierra R."/>
            <person name="Euteneuer U."/>
            <person name="Pillet L."/>
            <person name="Moustafa A."/>
            <person name="Platzer M."/>
            <person name="Groth M."/>
            <person name="Szafranski K."/>
            <person name="Schliwa M."/>
        </authorList>
    </citation>
    <scope>NUCLEOTIDE SEQUENCE [LARGE SCALE GENOMIC DNA]</scope>
</reference>
<dbReference type="PANTHER" id="PTHR10663">
    <property type="entry name" value="GUANYL-NUCLEOTIDE EXCHANGE FACTOR"/>
    <property type="match status" value="1"/>
</dbReference>
<feature type="transmembrane region" description="Helical" evidence="4">
    <location>
        <begin position="328"/>
        <end position="349"/>
    </location>
</feature>
<accession>X6NMX0</accession>
<feature type="transmembrane region" description="Helical" evidence="4">
    <location>
        <begin position="299"/>
        <end position="321"/>
    </location>
</feature>
<dbReference type="EMBL" id="ASPP01007320">
    <property type="protein sequence ID" value="ETO27341.1"/>
    <property type="molecule type" value="Genomic_DNA"/>
</dbReference>
<dbReference type="AlphaFoldDB" id="X6NMX0"/>
<evidence type="ECO:0000259" key="6">
    <source>
        <dbReference type="Pfam" id="PF16213"/>
    </source>
</evidence>
<keyword evidence="2" id="KW-0653">Protein transport</keyword>
<feature type="transmembrane region" description="Helical" evidence="4">
    <location>
        <begin position="383"/>
        <end position="401"/>
    </location>
</feature>
<feature type="region of interest" description="Disordered" evidence="3">
    <location>
        <begin position="470"/>
        <end position="520"/>
    </location>
</feature>
<feature type="compositionally biased region" description="Polar residues" evidence="3">
    <location>
        <begin position="502"/>
        <end position="515"/>
    </location>
</feature>
<dbReference type="GO" id="GO:0015031">
    <property type="term" value="P:protein transport"/>
    <property type="evidence" value="ECO:0007669"/>
    <property type="project" value="UniProtKB-KW"/>
</dbReference>
<keyword evidence="4" id="KW-1133">Transmembrane helix</keyword>
<feature type="domain" description="Mon2/Sec7/BIG1-like dimerisation and cyclophilin-binding" evidence="6">
    <location>
        <begin position="133"/>
        <end position="292"/>
    </location>
</feature>
<dbReference type="OrthoDB" id="6719651at2759"/>
<feature type="domain" description="Mon2/Sec7/BIG1-like HUS" evidence="5">
    <location>
        <begin position="640"/>
        <end position="815"/>
    </location>
</feature>
<name>X6NMX0_RETFI</name>
<proteinExistence type="predicted"/>
<evidence type="ECO:0000256" key="2">
    <source>
        <dbReference type="ARBA" id="ARBA00022927"/>
    </source>
</evidence>
<evidence type="ECO:0000259" key="5">
    <source>
        <dbReference type="Pfam" id="PF12783"/>
    </source>
</evidence>
<dbReference type="Proteomes" id="UP000023152">
    <property type="component" value="Unassembled WGS sequence"/>
</dbReference>
<protein>
    <submittedName>
        <fullName evidence="7">Uncharacterized protein</fullName>
    </submittedName>
</protein>
<dbReference type="InterPro" id="IPR032629">
    <property type="entry name" value="DCB_dom"/>
</dbReference>
<evidence type="ECO:0000256" key="3">
    <source>
        <dbReference type="SAM" id="MobiDB-lite"/>
    </source>
</evidence>
<organism evidence="7 8">
    <name type="scientific">Reticulomyxa filosa</name>
    <dbReference type="NCBI Taxonomy" id="46433"/>
    <lineage>
        <taxon>Eukaryota</taxon>
        <taxon>Sar</taxon>
        <taxon>Rhizaria</taxon>
        <taxon>Retaria</taxon>
        <taxon>Foraminifera</taxon>
        <taxon>Monothalamids</taxon>
        <taxon>Reticulomyxidae</taxon>
        <taxon>Reticulomyxa</taxon>
    </lineage>
</organism>
<evidence type="ECO:0000256" key="4">
    <source>
        <dbReference type="SAM" id="Phobius"/>
    </source>
</evidence>